<dbReference type="AlphaFoldDB" id="A0A1Y1RW76"/>
<comment type="similarity">
    <text evidence="8">Belongs to the 4Fe4S bacterial-type ferredoxin family. RnfC subfamily.</text>
</comment>
<protein>
    <recommendedName>
        <fullName evidence="8">Ion-translocating oxidoreductase complex subunit C</fullName>
        <ecNumber evidence="8">7.-.-.-</ecNumber>
    </recommendedName>
    <alternativeName>
        <fullName evidence="8">Rnf electron transport complex subunit C</fullName>
    </alternativeName>
</protein>
<organism evidence="10 11">
    <name type="scientific">Marispirochaeta aestuarii</name>
    <dbReference type="NCBI Taxonomy" id="1963862"/>
    <lineage>
        <taxon>Bacteria</taxon>
        <taxon>Pseudomonadati</taxon>
        <taxon>Spirochaetota</taxon>
        <taxon>Spirochaetia</taxon>
        <taxon>Spirochaetales</taxon>
        <taxon>Spirochaetaceae</taxon>
        <taxon>Marispirochaeta</taxon>
    </lineage>
</organism>
<feature type="binding site" evidence="8">
    <location>
        <position position="423"/>
    </location>
    <ligand>
        <name>[4Fe-4S] cluster</name>
        <dbReference type="ChEBI" id="CHEBI:49883"/>
        <label>1</label>
    </ligand>
</feature>
<dbReference type="NCBIfam" id="NF003454">
    <property type="entry name" value="PRK05035.1"/>
    <property type="match status" value="1"/>
</dbReference>
<dbReference type="Gene3D" id="3.40.50.11540">
    <property type="entry name" value="NADH-ubiquinone oxidoreductase 51kDa subunit"/>
    <property type="match status" value="1"/>
</dbReference>
<evidence type="ECO:0000256" key="1">
    <source>
        <dbReference type="ARBA" id="ARBA00022448"/>
    </source>
</evidence>
<dbReference type="InterPro" id="IPR010208">
    <property type="entry name" value="Ion_transpt_RnfC/RsxC"/>
</dbReference>
<accession>A0A1Y1RW76</accession>
<proteinExistence type="inferred from homology"/>
<evidence type="ECO:0000256" key="2">
    <source>
        <dbReference type="ARBA" id="ARBA00022485"/>
    </source>
</evidence>
<feature type="binding site" evidence="8">
    <location>
        <position position="416"/>
    </location>
    <ligand>
        <name>[4Fe-4S] cluster</name>
        <dbReference type="ChEBI" id="CHEBI:49883"/>
        <label>2</label>
    </ligand>
</feature>
<evidence type="ECO:0000313" key="10">
    <source>
        <dbReference type="EMBL" id="ORC34430.1"/>
    </source>
</evidence>
<feature type="binding site" evidence="8">
    <location>
        <position position="384"/>
    </location>
    <ligand>
        <name>[4Fe-4S] cluster</name>
        <dbReference type="ChEBI" id="CHEBI:49883"/>
        <label>2</label>
    </ligand>
</feature>
<evidence type="ECO:0000256" key="4">
    <source>
        <dbReference type="ARBA" id="ARBA00022737"/>
    </source>
</evidence>
<dbReference type="GO" id="GO:0005886">
    <property type="term" value="C:plasma membrane"/>
    <property type="evidence" value="ECO:0007669"/>
    <property type="project" value="UniProtKB-SubCell"/>
</dbReference>
<dbReference type="SUPFAM" id="SSF46548">
    <property type="entry name" value="alpha-helical ferredoxin"/>
    <property type="match status" value="1"/>
</dbReference>
<comment type="subcellular location">
    <subcellularLocation>
        <location evidence="8">Cell membrane</location>
        <topology evidence="8">Peripheral membrane protein</topology>
    </subcellularLocation>
</comment>
<evidence type="ECO:0000256" key="5">
    <source>
        <dbReference type="ARBA" id="ARBA00022982"/>
    </source>
</evidence>
<dbReference type="SUPFAM" id="SSF142019">
    <property type="entry name" value="Nqo1 FMN-binding domain-like"/>
    <property type="match status" value="1"/>
</dbReference>
<feature type="binding site" evidence="8">
    <location>
        <position position="374"/>
    </location>
    <ligand>
        <name>[4Fe-4S] cluster</name>
        <dbReference type="ChEBI" id="CHEBI:49883"/>
        <label>1</label>
    </ligand>
</feature>
<dbReference type="NCBIfam" id="TIGR01945">
    <property type="entry name" value="rnfC"/>
    <property type="match status" value="1"/>
</dbReference>
<evidence type="ECO:0000256" key="8">
    <source>
        <dbReference type="HAMAP-Rule" id="MF_00461"/>
    </source>
</evidence>
<dbReference type="Pfam" id="PF13375">
    <property type="entry name" value="RnfC_N"/>
    <property type="match status" value="1"/>
</dbReference>
<keyword evidence="11" id="KW-1185">Reference proteome</keyword>
<comment type="caution">
    <text evidence="10">The sequence shown here is derived from an EMBL/GenBank/DDBJ whole genome shotgun (WGS) entry which is preliminary data.</text>
</comment>
<keyword evidence="8" id="KW-1278">Translocase</keyword>
<feature type="binding site" evidence="8">
    <location>
        <position position="413"/>
    </location>
    <ligand>
        <name>[4Fe-4S] cluster</name>
        <dbReference type="ChEBI" id="CHEBI:49883"/>
        <label>2</label>
    </ligand>
</feature>
<keyword evidence="6 8" id="KW-0408">Iron</keyword>
<dbReference type="Gene3D" id="3.30.70.20">
    <property type="match status" value="1"/>
</dbReference>
<keyword evidence="7 8" id="KW-0411">Iron-sulfur</keyword>
<dbReference type="Pfam" id="PF10531">
    <property type="entry name" value="SLBB"/>
    <property type="match status" value="1"/>
</dbReference>
<dbReference type="InterPro" id="IPR037225">
    <property type="entry name" value="Nuo51_FMN-bd_sf"/>
</dbReference>
<dbReference type="Proteomes" id="UP000192343">
    <property type="component" value="Unassembled WGS sequence"/>
</dbReference>
<feature type="binding site" evidence="8">
    <location>
        <position position="419"/>
    </location>
    <ligand>
        <name>[4Fe-4S] cluster</name>
        <dbReference type="ChEBI" id="CHEBI:49883"/>
        <label>2</label>
    </ligand>
</feature>
<dbReference type="STRING" id="1963862.B4O97_12370"/>
<keyword evidence="3 8" id="KW-0479">Metal-binding</keyword>
<dbReference type="PROSITE" id="PS00198">
    <property type="entry name" value="4FE4S_FER_1"/>
    <property type="match status" value="2"/>
</dbReference>
<reference evidence="10 11" key="1">
    <citation type="submission" date="2017-03" db="EMBL/GenBank/DDBJ databases">
        <title>Draft Genome sequence of Marispirochaeta sp. strain JC444.</title>
        <authorList>
            <person name="Shivani Y."/>
            <person name="Subhash Y."/>
            <person name="Sasikala C."/>
            <person name="Ramana C."/>
        </authorList>
    </citation>
    <scope>NUCLEOTIDE SEQUENCE [LARGE SCALE GENOMIC DNA]</scope>
    <source>
        <strain evidence="10 11">JC444</strain>
    </source>
</reference>
<evidence type="ECO:0000256" key="6">
    <source>
        <dbReference type="ARBA" id="ARBA00023004"/>
    </source>
</evidence>
<dbReference type="InterPro" id="IPR017896">
    <property type="entry name" value="4Fe4S_Fe-S-bd"/>
</dbReference>
<feature type="binding site" evidence="8">
    <location>
        <position position="377"/>
    </location>
    <ligand>
        <name>[4Fe-4S] cluster</name>
        <dbReference type="ChEBI" id="CHEBI:49883"/>
        <label>1</label>
    </ligand>
</feature>
<dbReference type="Pfam" id="PF12838">
    <property type="entry name" value="Fer4_7"/>
    <property type="match status" value="1"/>
</dbReference>
<dbReference type="GO" id="GO:0046872">
    <property type="term" value="F:metal ion binding"/>
    <property type="evidence" value="ECO:0007669"/>
    <property type="project" value="UniProtKB-KW"/>
</dbReference>
<feature type="binding site" evidence="8">
    <location>
        <position position="380"/>
    </location>
    <ligand>
        <name>[4Fe-4S] cluster</name>
        <dbReference type="ChEBI" id="CHEBI:49883"/>
        <label>1</label>
    </ligand>
</feature>
<keyword evidence="2 8" id="KW-0004">4Fe-4S</keyword>
<sequence>MKTINENKTVFTFTRGGIHPPDNKHYSEGIAITDAPVPELFIVPLSQHLGSPAEPVVEAGDTVAYGDLLAKSSGFISANIHSPCAGEVKEFTEIFLPHGGRSKAVVIASDGSAPPDFPETDDWKSMGKEDILKAIADYGIVGMGGATFPAHVKFSLPKGYSAEYLVINGTECEPYLTSDHRLMLEKTEELFKGMRILHSVLEPKEVRIGIEKNKPDAIARMQEFAAKADFPVRVFPLKVKYPQGDEKQLLKAVINREVPSGALPIEVGAVVANIGTVNAVYEAVACKKALYERIVTVSGGGIKKPVNLKARVGTPVSMLIEEAGGTVDETVKLVAGGPMMGFAFFDPETPVTKGTSGILALTEKELRRSRETACISCGRCVAACPMGLNPSRLFKFLDHQEYEEAMAIGLLDCKECGCCGFSCPAHIPLVQGMKGGKYELRRRKARKDAAARA</sequence>
<evidence type="ECO:0000259" key="9">
    <source>
        <dbReference type="PROSITE" id="PS51379"/>
    </source>
</evidence>
<dbReference type="InterPro" id="IPR026902">
    <property type="entry name" value="RnfC_N"/>
</dbReference>
<dbReference type="GO" id="GO:0022900">
    <property type="term" value="P:electron transport chain"/>
    <property type="evidence" value="ECO:0007669"/>
    <property type="project" value="UniProtKB-UniRule"/>
</dbReference>
<dbReference type="PROSITE" id="PS51379">
    <property type="entry name" value="4FE4S_FER_2"/>
    <property type="match status" value="1"/>
</dbReference>
<dbReference type="InterPro" id="IPR011538">
    <property type="entry name" value="Nuo51_FMN-bd"/>
</dbReference>
<evidence type="ECO:0000256" key="7">
    <source>
        <dbReference type="ARBA" id="ARBA00023014"/>
    </source>
</evidence>
<dbReference type="HAMAP" id="MF_00461">
    <property type="entry name" value="RsxC_RnfC"/>
    <property type="match status" value="1"/>
</dbReference>
<dbReference type="InterPro" id="IPR017900">
    <property type="entry name" value="4Fe4S_Fe_S_CS"/>
</dbReference>
<dbReference type="EMBL" id="MWQY01000013">
    <property type="protein sequence ID" value="ORC34430.1"/>
    <property type="molecule type" value="Genomic_DNA"/>
</dbReference>
<evidence type="ECO:0000256" key="3">
    <source>
        <dbReference type="ARBA" id="ARBA00022723"/>
    </source>
</evidence>
<dbReference type="GO" id="GO:0009055">
    <property type="term" value="F:electron transfer activity"/>
    <property type="evidence" value="ECO:0007669"/>
    <property type="project" value="InterPro"/>
</dbReference>
<keyword evidence="5 8" id="KW-0249">Electron transport</keyword>
<comment type="cofactor">
    <cofactor evidence="8">
        <name>[4Fe-4S] cluster</name>
        <dbReference type="ChEBI" id="CHEBI:49883"/>
    </cofactor>
    <text evidence="8">Binds 2 [4Fe-4S] clusters per subunit.</text>
</comment>
<dbReference type="RefSeq" id="WP_083051234.1">
    <property type="nucleotide sequence ID" value="NZ_MWQY01000013.1"/>
</dbReference>
<gene>
    <name evidence="8" type="primary">rnfC</name>
    <name evidence="10" type="ORF">B4O97_12370</name>
</gene>
<keyword evidence="1 8" id="KW-0813">Transport</keyword>
<dbReference type="OrthoDB" id="9767754at2"/>
<dbReference type="PANTHER" id="PTHR43034">
    <property type="entry name" value="ION-TRANSLOCATING OXIDOREDUCTASE COMPLEX SUBUNIT C"/>
    <property type="match status" value="1"/>
</dbReference>
<feature type="domain" description="4Fe-4S ferredoxin-type" evidence="9">
    <location>
        <begin position="364"/>
        <end position="387"/>
    </location>
</feature>
<evidence type="ECO:0000313" key="11">
    <source>
        <dbReference type="Proteomes" id="UP000192343"/>
    </source>
</evidence>
<dbReference type="PANTHER" id="PTHR43034:SF2">
    <property type="entry name" value="ION-TRANSLOCATING OXIDOREDUCTASE COMPLEX SUBUNIT C"/>
    <property type="match status" value="1"/>
</dbReference>
<comment type="function">
    <text evidence="8">Part of a membrane-bound complex that couples electron transfer with translocation of ions across the membrane.</text>
</comment>
<comment type="subunit">
    <text evidence="8">The complex is composed of six subunits: RnfA, RnfB, RnfC, RnfD, RnfE and RnfG.</text>
</comment>
<dbReference type="InterPro" id="IPR019554">
    <property type="entry name" value="Soluble_ligand-bd"/>
</dbReference>
<dbReference type="GO" id="GO:0051539">
    <property type="term" value="F:4 iron, 4 sulfur cluster binding"/>
    <property type="evidence" value="ECO:0007669"/>
    <property type="project" value="UniProtKB-KW"/>
</dbReference>
<keyword evidence="4 8" id="KW-0677">Repeat</keyword>
<keyword evidence="8" id="KW-0472">Membrane</keyword>
<keyword evidence="8" id="KW-1003">Cell membrane</keyword>
<dbReference type="EC" id="7.-.-.-" evidence="8"/>
<dbReference type="Pfam" id="PF01512">
    <property type="entry name" value="Complex1_51K"/>
    <property type="match status" value="1"/>
</dbReference>
<name>A0A1Y1RW76_9SPIO</name>